<organism evidence="8 9">
    <name type="scientific">Mizuhopecten yessoensis</name>
    <name type="common">Japanese scallop</name>
    <name type="synonym">Patinopecten yessoensis</name>
    <dbReference type="NCBI Taxonomy" id="6573"/>
    <lineage>
        <taxon>Eukaryota</taxon>
        <taxon>Metazoa</taxon>
        <taxon>Spiralia</taxon>
        <taxon>Lophotrochozoa</taxon>
        <taxon>Mollusca</taxon>
        <taxon>Bivalvia</taxon>
        <taxon>Autobranchia</taxon>
        <taxon>Pteriomorphia</taxon>
        <taxon>Pectinida</taxon>
        <taxon>Pectinoidea</taxon>
        <taxon>Pectinidae</taxon>
        <taxon>Mizuhopecten</taxon>
    </lineage>
</organism>
<dbReference type="PANTHER" id="PTHR23048:SF56">
    <property type="entry name" value="CALMODULIN 2"/>
    <property type="match status" value="1"/>
</dbReference>
<dbReference type="GO" id="GO:0005509">
    <property type="term" value="F:calcium ion binding"/>
    <property type="evidence" value="ECO:0007669"/>
    <property type="project" value="InterPro"/>
</dbReference>
<accession>A0A210Q8Y7</accession>
<comment type="subcellular location">
    <subcellularLocation>
        <location evidence="1">Cytoplasm</location>
    </subcellularLocation>
</comment>
<dbReference type="SUPFAM" id="SSF47473">
    <property type="entry name" value="EF-hand"/>
    <property type="match status" value="1"/>
</dbReference>
<dbReference type="InterPro" id="IPR002048">
    <property type="entry name" value="EF_hand_dom"/>
</dbReference>
<gene>
    <name evidence="8" type="ORF">KP79_PYT23597</name>
</gene>
<dbReference type="PROSITE" id="PS50222">
    <property type="entry name" value="EF_HAND_2"/>
    <property type="match status" value="4"/>
</dbReference>
<reference evidence="8 9" key="1">
    <citation type="journal article" date="2017" name="Nat. Ecol. Evol.">
        <title>Scallop genome provides insights into evolution of bilaterian karyotype and development.</title>
        <authorList>
            <person name="Wang S."/>
            <person name="Zhang J."/>
            <person name="Jiao W."/>
            <person name="Li J."/>
            <person name="Xun X."/>
            <person name="Sun Y."/>
            <person name="Guo X."/>
            <person name="Huan P."/>
            <person name="Dong B."/>
            <person name="Zhang L."/>
            <person name="Hu X."/>
            <person name="Sun X."/>
            <person name="Wang J."/>
            <person name="Zhao C."/>
            <person name="Wang Y."/>
            <person name="Wang D."/>
            <person name="Huang X."/>
            <person name="Wang R."/>
            <person name="Lv J."/>
            <person name="Li Y."/>
            <person name="Zhang Z."/>
            <person name="Liu B."/>
            <person name="Lu W."/>
            <person name="Hui Y."/>
            <person name="Liang J."/>
            <person name="Zhou Z."/>
            <person name="Hou R."/>
            <person name="Li X."/>
            <person name="Liu Y."/>
            <person name="Li H."/>
            <person name="Ning X."/>
            <person name="Lin Y."/>
            <person name="Zhao L."/>
            <person name="Xing Q."/>
            <person name="Dou J."/>
            <person name="Li Y."/>
            <person name="Mao J."/>
            <person name="Guo H."/>
            <person name="Dou H."/>
            <person name="Li T."/>
            <person name="Mu C."/>
            <person name="Jiang W."/>
            <person name="Fu Q."/>
            <person name="Fu X."/>
            <person name="Miao Y."/>
            <person name="Liu J."/>
            <person name="Yu Q."/>
            <person name="Li R."/>
            <person name="Liao H."/>
            <person name="Li X."/>
            <person name="Kong Y."/>
            <person name="Jiang Z."/>
            <person name="Chourrout D."/>
            <person name="Li R."/>
            <person name="Bao Z."/>
        </authorList>
    </citation>
    <scope>NUCLEOTIDE SEQUENCE [LARGE SCALE GENOMIC DNA]</scope>
    <source>
        <strain evidence="8 9">PY_sf001</strain>
    </source>
</reference>
<dbReference type="EMBL" id="NEDP02004556">
    <property type="protein sequence ID" value="OWF45198.1"/>
    <property type="molecule type" value="Genomic_DNA"/>
</dbReference>
<protein>
    <submittedName>
        <fullName evidence="8">Calmodulin</fullName>
    </submittedName>
</protein>
<evidence type="ECO:0000313" key="9">
    <source>
        <dbReference type="Proteomes" id="UP000242188"/>
    </source>
</evidence>
<evidence type="ECO:0000256" key="3">
    <source>
        <dbReference type="ARBA" id="ARBA00022490"/>
    </source>
</evidence>
<evidence type="ECO:0000256" key="2">
    <source>
        <dbReference type="ARBA" id="ARBA00006182"/>
    </source>
</evidence>
<evidence type="ECO:0000256" key="6">
    <source>
        <dbReference type="ARBA" id="ARBA00023179"/>
    </source>
</evidence>
<keyword evidence="6" id="KW-0514">Muscle protein</keyword>
<evidence type="ECO:0000256" key="1">
    <source>
        <dbReference type="ARBA" id="ARBA00004496"/>
    </source>
</evidence>
<feature type="domain" description="EF-hand" evidence="7">
    <location>
        <begin position="90"/>
        <end position="125"/>
    </location>
</feature>
<dbReference type="STRING" id="6573.A0A210Q8Y7"/>
<name>A0A210Q8Y7_MIZYE</name>
<dbReference type="InterPro" id="IPR018247">
    <property type="entry name" value="EF_Hand_1_Ca_BS"/>
</dbReference>
<dbReference type="PROSITE" id="PS00018">
    <property type="entry name" value="EF_HAND_1"/>
    <property type="match status" value="4"/>
</dbReference>
<keyword evidence="4" id="KW-0677">Repeat</keyword>
<evidence type="ECO:0000256" key="5">
    <source>
        <dbReference type="ARBA" id="ARBA00022837"/>
    </source>
</evidence>
<keyword evidence="9" id="KW-1185">Reference proteome</keyword>
<feature type="domain" description="EF-hand" evidence="7">
    <location>
        <begin position="16"/>
        <end position="51"/>
    </location>
</feature>
<dbReference type="OrthoDB" id="26525at2759"/>
<evidence type="ECO:0000313" key="8">
    <source>
        <dbReference type="EMBL" id="OWF45198.1"/>
    </source>
</evidence>
<dbReference type="GO" id="GO:0016460">
    <property type="term" value="C:myosin II complex"/>
    <property type="evidence" value="ECO:0007669"/>
    <property type="project" value="TreeGrafter"/>
</dbReference>
<dbReference type="InterPro" id="IPR050230">
    <property type="entry name" value="CALM/Myosin/TropC-like"/>
</dbReference>
<keyword evidence="5" id="KW-0106">Calcium</keyword>
<dbReference type="Gene3D" id="1.10.238.10">
    <property type="entry name" value="EF-hand"/>
    <property type="match status" value="2"/>
</dbReference>
<comment type="caution">
    <text evidence="8">The sequence shown here is derived from an EMBL/GenBank/DDBJ whole genome shotgun (WGS) entry which is preliminary data.</text>
</comment>
<proteinExistence type="inferred from homology"/>
<comment type="similarity">
    <text evidence="2">Belongs to the calmodulin family. Calglandulin subfamily.</text>
</comment>
<sequence length="161" mass="18640">MTDKKIALRELQDERTFKKVMKQLFRQLDTNGNGSLGVTEVMTAARMLKMKPTREEAIAMIKKVDKDKNGCISYREFETMMEEYVSLLDFQDRELRQAFCTFDRDGNGYLDKGELKQVLKGMGEKLSDQETEEIFRLVDVNRDGKISIEEFVRALSAEPHA</sequence>
<dbReference type="SMART" id="SM00054">
    <property type="entry name" value="EFh"/>
    <property type="match status" value="4"/>
</dbReference>
<dbReference type="Proteomes" id="UP000242188">
    <property type="component" value="Unassembled WGS sequence"/>
</dbReference>
<dbReference type="Pfam" id="PF13499">
    <property type="entry name" value="EF-hand_7"/>
    <property type="match status" value="2"/>
</dbReference>
<evidence type="ECO:0000256" key="4">
    <source>
        <dbReference type="ARBA" id="ARBA00022737"/>
    </source>
</evidence>
<dbReference type="GO" id="GO:0005737">
    <property type="term" value="C:cytoplasm"/>
    <property type="evidence" value="ECO:0007669"/>
    <property type="project" value="UniProtKB-SubCell"/>
</dbReference>
<dbReference type="AlphaFoldDB" id="A0A210Q8Y7"/>
<evidence type="ECO:0000259" key="7">
    <source>
        <dbReference type="PROSITE" id="PS50222"/>
    </source>
</evidence>
<feature type="domain" description="EF-hand" evidence="7">
    <location>
        <begin position="126"/>
        <end position="161"/>
    </location>
</feature>
<keyword evidence="3" id="KW-0963">Cytoplasm</keyword>
<feature type="domain" description="EF-hand" evidence="7">
    <location>
        <begin position="52"/>
        <end position="87"/>
    </location>
</feature>
<dbReference type="FunFam" id="1.10.238.10:FF:000001">
    <property type="entry name" value="Calmodulin 1"/>
    <property type="match status" value="1"/>
</dbReference>
<dbReference type="CDD" id="cd00051">
    <property type="entry name" value="EFh"/>
    <property type="match status" value="1"/>
</dbReference>
<dbReference type="PANTHER" id="PTHR23048">
    <property type="entry name" value="MYOSIN LIGHT CHAIN 1, 3"/>
    <property type="match status" value="1"/>
</dbReference>
<dbReference type="InterPro" id="IPR011992">
    <property type="entry name" value="EF-hand-dom_pair"/>
</dbReference>